<protein>
    <submittedName>
        <fullName evidence="1">Uncharacterized protein</fullName>
    </submittedName>
</protein>
<keyword evidence="2" id="KW-1185">Reference proteome</keyword>
<proteinExistence type="predicted"/>
<sequence>MEASAAMGSPLSGSITSTEISYASRFYPVSHPDHTSETRSRRPNGLCTDGNPVLGPYGLIDLAANLRNSPSMTFLTLPPDPNTEALTDSYRGLETGVINVALRNSVGVYEEEVAQRMLDTLNLTGVLTIGCYRVGTNSNASECLPTVLVEVYRFVKRN</sequence>
<gene>
    <name evidence="1" type="ORF">ACLA_061680</name>
</gene>
<dbReference type="OrthoDB" id="5424209at2759"/>
<dbReference type="KEGG" id="act:ACLA_061680"/>
<organism evidence="1 2">
    <name type="scientific">Aspergillus clavatus (strain ATCC 1007 / CBS 513.65 / DSM 816 / NCTC 3887 / NRRL 1 / QM 1276 / 107)</name>
    <dbReference type="NCBI Taxonomy" id="344612"/>
    <lineage>
        <taxon>Eukaryota</taxon>
        <taxon>Fungi</taxon>
        <taxon>Dikarya</taxon>
        <taxon>Ascomycota</taxon>
        <taxon>Pezizomycotina</taxon>
        <taxon>Eurotiomycetes</taxon>
        <taxon>Eurotiomycetidae</taxon>
        <taxon>Eurotiales</taxon>
        <taxon>Aspergillaceae</taxon>
        <taxon>Aspergillus</taxon>
        <taxon>Aspergillus subgen. Fumigati</taxon>
    </lineage>
</organism>
<evidence type="ECO:0000313" key="1">
    <source>
        <dbReference type="EMBL" id="EAW12206.1"/>
    </source>
</evidence>
<dbReference type="VEuPathDB" id="FungiDB:ACLA_061680"/>
<evidence type="ECO:0000313" key="2">
    <source>
        <dbReference type="Proteomes" id="UP000006701"/>
    </source>
</evidence>
<dbReference type="RefSeq" id="XP_001273632.1">
    <property type="nucleotide sequence ID" value="XM_001273631.1"/>
</dbReference>
<dbReference type="GeneID" id="4705835"/>
<dbReference type="Proteomes" id="UP000006701">
    <property type="component" value="Unassembled WGS sequence"/>
</dbReference>
<name>A1CCE9_ASPCL</name>
<dbReference type="EMBL" id="DS027050">
    <property type="protein sequence ID" value="EAW12206.1"/>
    <property type="molecule type" value="Genomic_DNA"/>
</dbReference>
<dbReference type="HOGENOM" id="CLU_1668975_0_0_1"/>
<reference evidence="1 2" key="1">
    <citation type="journal article" date="2008" name="PLoS Genet.">
        <title>Genomic islands in the pathogenic filamentous fungus Aspergillus fumigatus.</title>
        <authorList>
            <person name="Fedorova N.D."/>
            <person name="Khaldi N."/>
            <person name="Joardar V.S."/>
            <person name="Maiti R."/>
            <person name="Amedeo P."/>
            <person name="Anderson M.J."/>
            <person name="Crabtree J."/>
            <person name="Silva J.C."/>
            <person name="Badger J.H."/>
            <person name="Albarraq A."/>
            <person name="Angiuoli S."/>
            <person name="Bussey H."/>
            <person name="Bowyer P."/>
            <person name="Cotty P.J."/>
            <person name="Dyer P.S."/>
            <person name="Egan A."/>
            <person name="Galens K."/>
            <person name="Fraser-Liggett C.M."/>
            <person name="Haas B.J."/>
            <person name="Inman J.M."/>
            <person name="Kent R."/>
            <person name="Lemieux S."/>
            <person name="Malavazi I."/>
            <person name="Orvis J."/>
            <person name="Roemer T."/>
            <person name="Ronning C.M."/>
            <person name="Sundaram J.P."/>
            <person name="Sutton G."/>
            <person name="Turner G."/>
            <person name="Venter J.C."/>
            <person name="White O.R."/>
            <person name="Whitty B.R."/>
            <person name="Youngman P."/>
            <person name="Wolfe K.H."/>
            <person name="Goldman G.H."/>
            <person name="Wortman J.R."/>
            <person name="Jiang B."/>
            <person name="Denning D.W."/>
            <person name="Nierman W.C."/>
        </authorList>
    </citation>
    <scope>NUCLEOTIDE SEQUENCE [LARGE SCALE GENOMIC DNA]</scope>
    <source>
        <strain evidence="2">ATCC 1007 / CBS 513.65 / DSM 816 / NCTC 3887 / NRRL 1</strain>
    </source>
</reference>
<dbReference type="AlphaFoldDB" id="A1CCE9"/>
<accession>A1CCE9</accession>